<name>A0AAF1BSJ7_9STAP</name>
<sequence>MNFLLRLPSELHSYLSEIAKKKDVSMNEYILNLIREDITEEYSNSQKIEQRRVLTDVSRMLNKQNKAINELNIWHEIHANMLKELLGMGESNND</sequence>
<accession>A0AAF1BSJ7</accession>
<reference evidence="1" key="2">
    <citation type="submission" date="2017-09" db="EMBL/GenBank/DDBJ databases">
        <authorList>
            <person name="Thomas-White K."/>
            <person name="Kumar N."/>
            <person name="Forster S."/>
            <person name="Putonti C."/>
            <person name="Lawley T."/>
            <person name="Wolfe A.J."/>
        </authorList>
    </citation>
    <scope>NUCLEOTIDE SEQUENCE</scope>
    <source>
        <strain evidence="1">UMB0959</strain>
        <plasmid evidence="1">unnamed</plasmid>
    </source>
</reference>
<dbReference type="GO" id="GO:0006355">
    <property type="term" value="P:regulation of DNA-templated transcription"/>
    <property type="evidence" value="ECO:0007669"/>
    <property type="project" value="InterPro"/>
</dbReference>
<dbReference type="EMBL" id="CP136965">
    <property type="protein sequence ID" value="WOS97028.1"/>
    <property type="molecule type" value="Genomic_DNA"/>
</dbReference>
<keyword evidence="1" id="KW-0614">Plasmid</keyword>
<evidence type="ECO:0000313" key="3">
    <source>
        <dbReference type="Proteomes" id="UP000243626"/>
    </source>
</evidence>
<dbReference type="InterPro" id="IPR008651">
    <property type="entry name" value="Uncharacterised_HicB"/>
</dbReference>
<evidence type="ECO:0000313" key="1">
    <source>
        <dbReference type="EMBL" id="WOS97028.1"/>
    </source>
</evidence>
<dbReference type="KEGG" id="nmy:CJ229_008775"/>
<organism evidence="1 3">
    <name type="scientific">Nosocomiicoccus massiliensis</name>
    <dbReference type="NCBI Taxonomy" id="1232430"/>
    <lineage>
        <taxon>Bacteria</taxon>
        <taxon>Bacillati</taxon>
        <taxon>Bacillota</taxon>
        <taxon>Bacilli</taxon>
        <taxon>Bacillales</taxon>
        <taxon>Staphylococcaceae</taxon>
        <taxon>Nosocomiicoccus</taxon>
    </lineage>
</organism>
<dbReference type="KEGG" id="nmy:CJ229_008795"/>
<dbReference type="EMBL" id="CP136965">
    <property type="protein sequence ID" value="WOS97032.1"/>
    <property type="molecule type" value="Genomic_DNA"/>
</dbReference>
<dbReference type="Pfam" id="PF05534">
    <property type="entry name" value="HicB"/>
    <property type="match status" value="1"/>
</dbReference>
<evidence type="ECO:0000313" key="2">
    <source>
        <dbReference type="EMBL" id="WOS97032.1"/>
    </source>
</evidence>
<dbReference type="SUPFAM" id="SSF47598">
    <property type="entry name" value="Ribbon-helix-helix"/>
    <property type="match status" value="1"/>
</dbReference>
<proteinExistence type="predicted"/>
<protein>
    <submittedName>
        <fullName evidence="1">Toxin-antitoxin system HicB family antitoxin</fullName>
    </submittedName>
</protein>
<dbReference type="InterPro" id="IPR013321">
    <property type="entry name" value="Arc_rbn_hlx_hlx"/>
</dbReference>
<reference evidence="1 3" key="3">
    <citation type="submission" date="2023-10" db="EMBL/GenBank/DDBJ databases">
        <authorList>
            <person name="Choi B."/>
        </authorList>
    </citation>
    <scope>NUCLEOTIDE SEQUENCE</scope>
    <source>
        <strain evidence="1 3">UMB0959</strain>
        <plasmid evidence="1 3">unnamed</plasmid>
    </source>
</reference>
<dbReference type="InterPro" id="IPR010985">
    <property type="entry name" value="Ribbon_hlx_hlx"/>
</dbReference>
<dbReference type="Proteomes" id="UP000243626">
    <property type="component" value="Plasmid unnamed"/>
</dbReference>
<gene>
    <name evidence="2" type="ORF">CJ229_008775</name>
    <name evidence="1" type="ORF">CJ229_008795</name>
</gene>
<geneLocation type="plasmid" evidence="1 3">
    <name>unnamed</name>
</geneLocation>
<dbReference type="Gene3D" id="1.10.1220.10">
    <property type="entry name" value="Met repressor-like"/>
    <property type="match status" value="1"/>
</dbReference>
<dbReference type="AlphaFoldDB" id="A0AAF1BSJ7"/>
<keyword evidence="3" id="KW-1185">Reference proteome</keyword>
<reference evidence="3" key="1">
    <citation type="submission" date="2017-09" db="EMBL/GenBank/DDBJ databases">
        <title>Bacterial strain isolated from the female urinary microbiota.</title>
        <authorList>
            <person name="Thomas-White K."/>
            <person name="Kumar N."/>
            <person name="Forster S."/>
            <person name="Putonti C."/>
            <person name="Lawley T."/>
            <person name="Wolfe A.J."/>
        </authorList>
    </citation>
    <scope>NUCLEOTIDE SEQUENCE [LARGE SCALE GENOMIC DNA]</scope>
    <source>
        <strain evidence="3">UMB0959</strain>
        <plasmid evidence="3">unnamed</plasmid>
    </source>
</reference>
<dbReference type="RefSeq" id="WP_317846636.1">
    <property type="nucleotide sequence ID" value="NZ_CP136965.1"/>
</dbReference>